<keyword evidence="2 4" id="KW-0378">Hydrolase</keyword>
<organism evidence="4 5">
    <name type="scientific">Brytella acorum</name>
    <dbReference type="NCBI Taxonomy" id="2959299"/>
    <lineage>
        <taxon>Bacteria</taxon>
        <taxon>Pseudomonadati</taxon>
        <taxon>Pseudomonadota</taxon>
        <taxon>Alphaproteobacteria</taxon>
        <taxon>Acetobacterales</taxon>
        <taxon>Acetobacteraceae</taxon>
        <taxon>Brytella</taxon>
    </lineage>
</organism>
<dbReference type="SUPFAM" id="SSF51695">
    <property type="entry name" value="PLC-like phosphodiesterases"/>
    <property type="match status" value="1"/>
</dbReference>
<evidence type="ECO:0000313" key="5">
    <source>
        <dbReference type="Proteomes" id="UP001176960"/>
    </source>
</evidence>
<feature type="chain" id="PRO_5041432088" evidence="3">
    <location>
        <begin position="25"/>
        <end position="758"/>
    </location>
</feature>
<dbReference type="PROSITE" id="PS50007">
    <property type="entry name" value="PIPLC_X_DOMAIN"/>
    <property type="match status" value="1"/>
</dbReference>
<dbReference type="InterPro" id="IPR017946">
    <property type="entry name" value="PLC-like_Pdiesterase_TIM-brl"/>
</dbReference>
<dbReference type="CDD" id="cd07061">
    <property type="entry name" value="HP_HAP_like"/>
    <property type="match status" value="1"/>
</dbReference>
<dbReference type="CDD" id="cd08589">
    <property type="entry name" value="PI-PLCc_SaPLC1_like"/>
    <property type="match status" value="1"/>
</dbReference>
<dbReference type="Pfam" id="PF16670">
    <property type="entry name" value="PI-PLC-C1"/>
    <property type="match status" value="1"/>
</dbReference>
<evidence type="ECO:0000256" key="3">
    <source>
        <dbReference type="SAM" id="SignalP"/>
    </source>
</evidence>
<evidence type="ECO:0000256" key="2">
    <source>
        <dbReference type="ARBA" id="ARBA00022801"/>
    </source>
</evidence>
<dbReference type="GO" id="GO:0004435">
    <property type="term" value="F:phosphatidylinositol-4,5-bisphosphate phospholipase C activity"/>
    <property type="evidence" value="ECO:0007669"/>
    <property type="project" value="UniProtKB-EC"/>
</dbReference>
<name>A0AA35UH95_9PROT</name>
<keyword evidence="3" id="KW-0732">Signal</keyword>
<dbReference type="Pfam" id="PF00328">
    <property type="entry name" value="His_Phos_2"/>
    <property type="match status" value="2"/>
</dbReference>
<dbReference type="Proteomes" id="UP001176960">
    <property type="component" value="Unassembled WGS sequence"/>
</dbReference>
<dbReference type="InterPro" id="IPR050645">
    <property type="entry name" value="Histidine_acid_phosphatase"/>
</dbReference>
<keyword evidence="5" id="KW-1185">Reference proteome</keyword>
<dbReference type="PANTHER" id="PTHR11567:SF110">
    <property type="entry name" value="2-PHOSPHOXYLOSE PHOSPHATASE 1"/>
    <property type="match status" value="1"/>
</dbReference>
<dbReference type="EC" id="3.1.4.11" evidence="4"/>
<dbReference type="GO" id="GO:0030288">
    <property type="term" value="C:outer membrane-bounded periplasmic space"/>
    <property type="evidence" value="ECO:0007669"/>
    <property type="project" value="TreeGrafter"/>
</dbReference>
<sequence>MTNRLPLVAALAATILMTGHRAEAAGTFDPSSLRLDQLQVVGSHNSYHAGLEQGIRTEVERANPDFAALLDYAHPALSTQLDRGVRQLELDIYADSQGGRFANPHRPGHPEEKWALPPAELALMRQPGLKVMHIPDIDQHATCEPLKACLKEVQAWSHAHPGHIPVFIILEIEQSNDVPGATPVERFSARTFDQLDATIRSVFSPGELLTPDQARGTAATLGDAIRQHGWPTVGDSRGKIAFLLDQRDNGPLYLAGHPSLRGRVAFTNAAPDAPDAAFTELNDGPAEQITALVRRHLLVRTRADVNTVEGRSGSVTRRNLMLASGAQIISTDYPQGEAARWSGYRVGFPGGGPARCNPVTAPANCVSRLLEPPGPDAMRLRRVVVVMRHGIRSALPGQEPAGTTIAGGWPQWEVAPGDLTPHGATGMRTIGRFERRWLEENDLMSGDACPAPDTVSLHANSEPRTVASALAFVSGFAAGCPLPVTHLAAGTPDPLFSALEADPSRFDMRAIVPRLPVADTIFARHADALATLGRIVQCGKRPCTFLKSDNHVEPDASNHALTLSGPIREGSSIAEALMLAYLDGKPLIREAGHIVDVGELGALSALHAAMLDSIVRPRPIGALLSRDLRARLVDDLSAPTGPAFRLYVGHDDTIAPLLGMMDTHVLAPGYAPDEIPVGSALVFAVYGNASGKALIRVLFQSQTPEALRNTPDNADPSISFPHVPACRSPDGLCTPEELLPLLRTEQAEADPLSNIQGK</sequence>
<evidence type="ECO:0000313" key="4">
    <source>
        <dbReference type="EMBL" id="CAI9121296.1"/>
    </source>
</evidence>
<proteinExistence type="inferred from homology"/>
<gene>
    <name evidence="4" type="ORF">LMG32879_002143</name>
</gene>
<protein>
    <submittedName>
        <fullName evidence="4">Ca2+-dependent phosphoinositide-specific phospholipase C</fullName>
        <ecNumber evidence="4">3.1.4.11</ecNumber>
    </submittedName>
</protein>
<evidence type="ECO:0000256" key="1">
    <source>
        <dbReference type="ARBA" id="ARBA00005375"/>
    </source>
</evidence>
<dbReference type="SUPFAM" id="SSF53254">
    <property type="entry name" value="Phosphoglycerate mutase-like"/>
    <property type="match status" value="1"/>
</dbReference>
<dbReference type="PANTHER" id="PTHR11567">
    <property type="entry name" value="ACID PHOSPHATASE-RELATED"/>
    <property type="match status" value="1"/>
</dbReference>
<comment type="caution">
    <text evidence="4">The sequence shown here is derived from an EMBL/GenBank/DDBJ whole genome shotgun (WGS) entry which is preliminary data.</text>
</comment>
<reference evidence="4" key="1">
    <citation type="submission" date="2023-03" db="EMBL/GenBank/DDBJ databases">
        <authorList>
            <person name="Cleenwerck I."/>
        </authorList>
    </citation>
    <scope>NUCLEOTIDE SEQUENCE</scope>
    <source>
        <strain evidence="4">LMG 32879</strain>
    </source>
</reference>
<comment type="similarity">
    <text evidence="1">Belongs to the histidine acid phosphatase family.</text>
</comment>
<dbReference type="EMBL" id="CATKSH010000013">
    <property type="protein sequence ID" value="CAI9121296.1"/>
    <property type="molecule type" value="Genomic_DNA"/>
</dbReference>
<accession>A0AA35UH95</accession>
<dbReference type="InterPro" id="IPR000560">
    <property type="entry name" value="His_Pase_clade-2"/>
</dbReference>
<dbReference type="Gene3D" id="3.20.20.190">
    <property type="entry name" value="Phosphatidylinositol (PI) phosphodiesterase"/>
    <property type="match status" value="1"/>
</dbReference>
<dbReference type="InterPro" id="IPR032075">
    <property type="entry name" value="PI-PLC-C1"/>
</dbReference>
<dbReference type="RefSeq" id="WP_289842767.1">
    <property type="nucleotide sequence ID" value="NZ_CATKSH010000013.1"/>
</dbReference>
<dbReference type="Gene3D" id="3.40.50.1240">
    <property type="entry name" value="Phosphoglycerate mutase-like"/>
    <property type="match status" value="2"/>
</dbReference>
<dbReference type="GO" id="GO:0006629">
    <property type="term" value="P:lipid metabolic process"/>
    <property type="evidence" value="ECO:0007669"/>
    <property type="project" value="InterPro"/>
</dbReference>
<dbReference type="InterPro" id="IPR029033">
    <property type="entry name" value="His_PPase_superfam"/>
</dbReference>
<dbReference type="AlphaFoldDB" id="A0AA35UH95"/>
<dbReference type="GO" id="GO:0050308">
    <property type="term" value="F:sugar-phosphatase activity"/>
    <property type="evidence" value="ECO:0007669"/>
    <property type="project" value="TreeGrafter"/>
</dbReference>
<feature type="signal peptide" evidence="3">
    <location>
        <begin position="1"/>
        <end position="24"/>
    </location>
</feature>